<dbReference type="Proteomes" id="UP000613193">
    <property type="component" value="Unassembled WGS sequence"/>
</dbReference>
<comment type="caution">
    <text evidence="5">The sequence shown here is derived from an EMBL/GenBank/DDBJ whole genome shotgun (WGS) entry which is preliminary data.</text>
</comment>
<dbReference type="InterPro" id="IPR037143">
    <property type="entry name" value="4-PPantetheinyl_Trfase_dom_sf"/>
</dbReference>
<feature type="domain" description="4'-phosphopantetheinyl transferase N-terminal" evidence="4">
    <location>
        <begin position="42"/>
        <end position="126"/>
    </location>
</feature>
<organism evidence="5 6">
    <name type="scientific">Mucilaginibacter segetis</name>
    <dbReference type="NCBI Taxonomy" id="2793071"/>
    <lineage>
        <taxon>Bacteria</taxon>
        <taxon>Pseudomonadati</taxon>
        <taxon>Bacteroidota</taxon>
        <taxon>Sphingobacteriia</taxon>
        <taxon>Sphingobacteriales</taxon>
        <taxon>Sphingobacteriaceae</taxon>
        <taxon>Mucilaginibacter</taxon>
    </lineage>
</organism>
<dbReference type="AlphaFoldDB" id="A0A934PQY3"/>
<dbReference type="Pfam" id="PF22624">
    <property type="entry name" value="AASDHPPT_N"/>
    <property type="match status" value="1"/>
</dbReference>
<evidence type="ECO:0000256" key="2">
    <source>
        <dbReference type="ARBA" id="ARBA00022679"/>
    </source>
</evidence>
<dbReference type="GO" id="GO:0008897">
    <property type="term" value="F:holo-[acyl-carrier-protein] synthase activity"/>
    <property type="evidence" value="ECO:0007669"/>
    <property type="project" value="InterPro"/>
</dbReference>
<evidence type="ECO:0000313" key="6">
    <source>
        <dbReference type="Proteomes" id="UP000613193"/>
    </source>
</evidence>
<evidence type="ECO:0000259" key="3">
    <source>
        <dbReference type="Pfam" id="PF01648"/>
    </source>
</evidence>
<dbReference type="Pfam" id="PF01648">
    <property type="entry name" value="ACPS"/>
    <property type="match status" value="1"/>
</dbReference>
<dbReference type="PANTHER" id="PTHR12215">
    <property type="entry name" value="PHOSPHOPANTETHEINE TRANSFERASE"/>
    <property type="match status" value="1"/>
</dbReference>
<dbReference type="SUPFAM" id="SSF56214">
    <property type="entry name" value="4'-phosphopantetheinyl transferase"/>
    <property type="match status" value="2"/>
</dbReference>
<keyword evidence="2 5" id="KW-0808">Transferase</keyword>
<evidence type="ECO:0000259" key="4">
    <source>
        <dbReference type="Pfam" id="PF22624"/>
    </source>
</evidence>
<dbReference type="PANTHER" id="PTHR12215:SF10">
    <property type="entry name" value="L-AMINOADIPATE-SEMIALDEHYDE DEHYDROGENASE-PHOSPHOPANTETHEINYL TRANSFERASE"/>
    <property type="match status" value="1"/>
</dbReference>
<dbReference type="RefSeq" id="WP_200065568.1">
    <property type="nucleotide sequence ID" value="NZ_JAEHFW010000001.1"/>
</dbReference>
<evidence type="ECO:0000313" key="5">
    <source>
        <dbReference type="EMBL" id="MBK0379128.1"/>
    </source>
</evidence>
<reference evidence="5" key="1">
    <citation type="submission" date="2020-12" db="EMBL/GenBank/DDBJ databases">
        <title>Bacterial novel species Mucilaginibacter sp. SD-g isolated from soil.</title>
        <authorList>
            <person name="Jung H.-Y."/>
        </authorList>
    </citation>
    <scope>NUCLEOTIDE SEQUENCE</scope>
    <source>
        <strain evidence="5">SD-g</strain>
    </source>
</reference>
<dbReference type="InterPro" id="IPR050559">
    <property type="entry name" value="P-Pant_transferase_sf"/>
</dbReference>
<evidence type="ECO:0000256" key="1">
    <source>
        <dbReference type="ARBA" id="ARBA00010990"/>
    </source>
</evidence>
<dbReference type="EMBL" id="JAEHFW010000001">
    <property type="protein sequence ID" value="MBK0379128.1"/>
    <property type="molecule type" value="Genomic_DNA"/>
</dbReference>
<proteinExistence type="inferred from homology"/>
<dbReference type="GO" id="GO:0019878">
    <property type="term" value="P:lysine biosynthetic process via aminoadipic acid"/>
    <property type="evidence" value="ECO:0007669"/>
    <property type="project" value="TreeGrafter"/>
</dbReference>
<gene>
    <name evidence="5" type="ORF">I5M19_07410</name>
</gene>
<dbReference type="GO" id="GO:0000287">
    <property type="term" value="F:magnesium ion binding"/>
    <property type="evidence" value="ECO:0007669"/>
    <property type="project" value="InterPro"/>
</dbReference>
<sequence>MGIKIGWIADRIVWKNSFLEYRIKPNEMHIWRINIDDFINQTDFLIRLLNNSEIERANKYFRENDRIRFIVSRGMQRSVLANYLNIPAAELRFALSENKKPYILNTNPDNVRYNISHSGCWILLAISSTEVGCDVEYVDPLLKFNDVIKDHFSTQETEYIGKDNSTKKFFTLWTRKETILKATGEGLGDILRSVPSLNGEHPLPDNISGHNSELMLLSFNLDVDYVASVASFNSNTFPLFIDAGFLNKACY</sequence>
<feature type="domain" description="4'-phosphopantetheinyl transferase" evidence="3">
    <location>
        <begin position="131"/>
        <end position="189"/>
    </location>
</feature>
<dbReference type="Gene3D" id="3.90.470.20">
    <property type="entry name" value="4'-phosphopantetheinyl transferase domain"/>
    <property type="match status" value="2"/>
</dbReference>
<keyword evidence="6" id="KW-1185">Reference proteome</keyword>
<name>A0A934PQY3_9SPHI</name>
<dbReference type="InterPro" id="IPR008278">
    <property type="entry name" value="4-PPantetheinyl_Trfase_dom"/>
</dbReference>
<dbReference type="GO" id="GO:0005829">
    <property type="term" value="C:cytosol"/>
    <property type="evidence" value="ECO:0007669"/>
    <property type="project" value="TreeGrafter"/>
</dbReference>
<accession>A0A934PQY3</accession>
<protein>
    <submittedName>
        <fullName evidence="5">4'-phosphopantetheinyl transferase superfamily protein</fullName>
    </submittedName>
</protein>
<dbReference type="InterPro" id="IPR055066">
    <property type="entry name" value="AASDHPPT_N"/>
</dbReference>
<comment type="similarity">
    <text evidence="1">Belongs to the P-Pant transferase superfamily. Gsp/Sfp/HetI/AcpT family.</text>
</comment>